<dbReference type="EMBL" id="ADKX01000034">
    <property type="protein sequence ID" value="EFW04661.1"/>
    <property type="molecule type" value="Genomic_DNA"/>
</dbReference>
<keyword evidence="2" id="KW-1185">Reference proteome</keyword>
<protein>
    <submittedName>
        <fullName evidence="1">Uncharacterized protein</fullName>
    </submittedName>
</protein>
<dbReference type="eggNOG" id="COG3063">
    <property type="taxonomic scope" value="Bacteria"/>
</dbReference>
<sequence>MKKQQDLDEYLILEEFSQEMKELFAYCPQKCEEKILEVLSRYPDAPQPQNLLGILAEYKNDKILAMKHYRAAWALAADYSPSSANISRLAEFDYQRQYYFHVKDVQQKDEEQNTYQFLRRVLG</sequence>
<comment type="caution">
    <text evidence="1">The sequence shown here is derived from an EMBL/GenBank/DDBJ whole genome shotgun (WGS) entry which is preliminary data.</text>
</comment>
<dbReference type="InterPro" id="IPR011990">
    <property type="entry name" value="TPR-like_helical_dom_sf"/>
</dbReference>
<proteinExistence type="predicted"/>
<evidence type="ECO:0000313" key="2">
    <source>
        <dbReference type="Proteomes" id="UP000003157"/>
    </source>
</evidence>
<dbReference type="STRING" id="100884.GCA_000269565_02169"/>
<gene>
    <name evidence="1" type="ORF">HMPREF9488_02067</name>
</gene>
<dbReference type="SUPFAM" id="SSF48452">
    <property type="entry name" value="TPR-like"/>
    <property type="match status" value="1"/>
</dbReference>
<dbReference type="AlphaFoldDB" id="E7GBC6"/>
<dbReference type="Gene3D" id="1.25.40.10">
    <property type="entry name" value="Tetratricopeptide repeat domain"/>
    <property type="match status" value="1"/>
</dbReference>
<dbReference type="Proteomes" id="UP000003157">
    <property type="component" value="Unassembled WGS sequence"/>
</dbReference>
<dbReference type="OrthoDB" id="1690769at2"/>
<reference evidence="1 2" key="1">
    <citation type="submission" date="2010-12" db="EMBL/GenBank/DDBJ databases">
        <title>The Genome Sequence of Coprobacillus sp. strain 29_1.</title>
        <authorList>
            <consortium name="The Broad Institute Genome Sequencing Platform"/>
            <person name="Earl A."/>
            <person name="Ward D."/>
            <person name="Feldgarden M."/>
            <person name="Gevers D."/>
            <person name="Daigneault M."/>
            <person name="Sibley C.D."/>
            <person name="White A."/>
            <person name="Strauss J."/>
            <person name="Allen-Vercoe E."/>
            <person name="Young S.K."/>
            <person name="Zeng Q."/>
            <person name="Gargeya S."/>
            <person name="Fitzgerald M."/>
            <person name="Haas B."/>
            <person name="Abouelleil A."/>
            <person name="Alvarado L."/>
            <person name="Arachchi H.M."/>
            <person name="Berlin A."/>
            <person name="Brown A."/>
            <person name="Chapman S.B."/>
            <person name="Chen Z."/>
            <person name="Dunbar C."/>
            <person name="Freedman E."/>
            <person name="Gearin G."/>
            <person name="Gellesch M."/>
            <person name="Goldberg J."/>
            <person name="Griggs A."/>
            <person name="Gujja S."/>
            <person name="Heilman E."/>
            <person name="Heiman D."/>
            <person name="Howarth C."/>
            <person name="Larson L."/>
            <person name="Lui A."/>
            <person name="MacDonald P.J.P."/>
            <person name="Mehta T."/>
            <person name="Montmayeur A."/>
            <person name="Murphy C."/>
            <person name="Neiman D."/>
            <person name="Pearson M."/>
            <person name="Priest M."/>
            <person name="Roberts A."/>
            <person name="Saif S."/>
            <person name="Shea T."/>
            <person name="Shenoy N."/>
            <person name="Sisk P."/>
            <person name="Stolte C."/>
            <person name="Sykes S."/>
            <person name="White J."/>
            <person name="Yandava C."/>
            <person name="Nusbaum C."/>
            <person name="Birren B."/>
        </authorList>
    </citation>
    <scope>NUCLEOTIDE SEQUENCE [LARGE SCALE GENOMIC DNA]</scope>
    <source>
        <strain evidence="1 2">29_1</strain>
    </source>
</reference>
<organism evidence="1 2">
    <name type="scientific">Coprobacillus cateniformis</name>
    <dbReference type="NCBI Taxonomy" id="100884"/>
    <lineage>
        <taxon>Bacteria</taxon>
        <taxon>Bacillati</taxon>
        <taxon>Bacillota</taxon>
        <taxon>Erysipelotrichia</taxon>
        <taxon>Erysipelotrichales</taxon>
        <taxon>Coprobacillaceae</taxon>
        <taxon>Coprobacillus</taxon>
    </lineage>
</organism>
<dbReference type="GeneID" id="78230006"/>
<name>E7GBC6_9FIRM</name>
<accession>E7GBC6</accession>
<dbReference type="HOGENOM" id="CLU_140954_0_0_9"/>
<evidence type="ECO:0000313" key="1">
    <source>
        <dbReference type="EMBL" id="EFW04661.1"/>
    </source>
</evidence>
<dbReference type="RefSeq" id="WP_008789167.1">
    <property type="nucleotide sequence ID" value="NZ_AKCB01000001.1"/>
</dbReference>